<evidence type="ECO:0000259" key="2">
    <source>
        <dbReference type="Pfam" id="PF01757"/>
    </source>
</evidence>
<dbReference type="InterPro" id="IPR043968">
    <property type="entry name" value="SGNH"/>
</dbReference>
<keyword evidence="4" id="KW-0808">Transferase</keyword>
<keyword evidence="1" id="KW-1133">Transmembrane helix</keyword>
<dbReference type="RefSeq" id="WP_149434924.1">
    <property type="nucleotide sequence ID" value="NZ_VTPX01000003.1"/>
</dbReference>
<dbReference type="GO" id="GO:0016020">
    <property type="term" value="C:membrane"/>
    <property type="evidence" value="ECO:0007669"/>
    <property type="project" value="TreeGrafter"/>
</dbReference>
<accession>A0A640WGE9</accession>
<dbReference type="AlphaFoldDB" id="A0A640WGE9"/>
<proteinExistence type="predicted"/>
<feature type="transmembrane region" description="Helical" evidence="1">
    <location>
        <begin position="353"/>
        <end position="373"/>
    </location>
</feature>
<dbReference type="GO" id="GO:0009103">
    <property type="term" value="P:lipopolysaccharide biosynthetic process"/>
    <property type="evidence" value="ECO:0007669"/>
    <property type="project" value="TreeGrafter"/>
</dbReference>
<dbReference type="PANTHER" id="PTHR23028">
    <property type="entry name" value="ACETYLTRANSFERASE"/>
    <property type="match status" value="1"/>
</dbReference>
<dbReference type="Proteomes" id="UP000466024">
    <property type="component" value="Unassembled WGS sequence"/>
</dbReference>
<feature type="domain" description="Acyltransferase 3" evidence="2">
    <location>
        <begin position="9"/>
        <end position="337"/>
    </location>
</feature>
<feature type="transmembrane region" description="Helical" evidence="1">
    <location>
        <begin position="136"/>
        <end position="157"/>
    </location>
</feature>
<feature type="transmembrane region" description="Helical" evidence="1">
    <location>
        <begin position="251"/>
        <end position="272"/>
    </location>
</feature>
<feature type="transmembrane region" description="Helical" evidence="1">
    <location>
        <begin position="284"/>
        <end position="309"/>
    </location>
</feature>
<feature type="domain" description="SGNH" evidence="3">
    <location>
        <begin position="421"/>
        <end position="639"/>
    </location>
</feature>
<dbReference type="PANTHER" id="PTHR23028:SF53">
    <property type="entry name" value="ACYL_TRANSF_3 DOMAIN-CONTAINING PROTEIN"/>
    <property type="match status" value="1"/>
</dbReference>
<feature type="transmembrane region" description="Helical" evidence="1">
    <location>
        <begin position="315"/>
        <end position="333"/>
    </location>
</feature>
<dbReference type="GO" id="GO:0016747">
    <property type="term" value="F:acyltransferase activity, transferring groups other than amino-acyl groups"/>
    <property type="evidence" value="ECO:0007669"/>
    <property type="project" value="InterPro"/>
</dbReference>
<dbReference type="InterPro" id="IPR050879">
    <property type="entry name" value="Acyltransferase_3"/>
</dbReference>
<feature type="transmembrane region" description="Helical" evidence="1">
    <location>
        <begin position="169"/>
        <end position="189"/>
    </location>
</feature>
<gene>
    <name evidence="4" type="ORF">F0A16_08425</name>
</gene>
<feature type="transmembrane region" description="Helical" evidence="1">
    <location>
        <begin position="201"/>
        <end position="219"/>
    </location>
</feature>
<dbReference type="InterPro" id="IPR002656">
    <property type="entry name" value="Acyl_transf_3_dom"/>
</dbReference>
<dbReference type="Pfam" id="PF19040">
    <property type="entry name" value="SGNH"/>
    <property type="match status" value="1"/>
</dbReference>
<feature type="transmembrane region" description="Helical" evidence="1">
    <location>
        <begin position="73"/>
        <end position="92"/>
    </location>
</feature>
<feature type="transmembrane region" description="Helical" evidence="1">
    <location>
        <begin position="226"/>
        <end position="245"/>
    </location>
</feature>
<evidence type="ECO:0000313" key="5">
    <source>
        <dbReference type="Proteomes" id="UP000466024"/>
    </source>
</evidence>
<feature type="transmembrane region" description="Helical" evidence="1">
    <location>
        <begin position="7"/>
        <end position="28"/>
    </location>
</feature>
<evidence type="ECO:0000256" key="1">
    <source>
        <dbReference type="SAM" id="Phobius"/>
    </source>
</evidence>
<keyword evidence="5" id="KW-1185">Reference proteome</keyword>
<sequence length="678" mass="75361">MAQKQSYLYEIQGLRAVAALMVSVYHIWIQKVSGGVDVFFVVAAFFIVGSLLKGGPPRFGALFDYYGKTLRRVVPSASLVIMTTIILSLFFMPDSMWRNQIKHALASTVFMENWALALTATDYLQKGAPPSPFQQLWALAVQVQFYFLFPLLLWAASLIDRRHGPDRRVACVTMLVVVTVVSLGYSIYITARNQPWAYFDTFARAWEFAIGGLLAFVVTRVTMSRVAAKVLGWVSLIVLLTFALFLDVSKLFPGVVALVPVLAACGIIIAARNRCDMKLLNNRFVVWFGDLSFSFYLWHWPLLAVYRYVSGSFDVGLVPGMMIILGAGLLAFLTTWSFENPVRRSVWLSRRNLYSYGACAMLLLLPIAALSAWHHDYQERRAVANSSLDEFLQGQAPDAGQIYPPTLIASMDLPLSSSDGCHQTPENAAIVQCSYGDRDADKTVVLAGGSHAQQWLAALKRVAEQEGFRLVTLTKGGCMLSLDADADYMVYPSCHAWNRKVVERIKEIQPDFVFTNATRGQGSDEKVPSGYLSSWQALAVGGVKVLALRDNPWFGFDVPECADLHADSPERCAKPRDELLSKRSPTKAYHLDNVYFADISDMFCDETLCRPLQDHVLLYRDDHHITNTFSALAAPRIRQTLDAAEAAFRSRAAQGSVVGYRSGDAAIPSAVIMKERDT</sequence>
<keyword evidence="4" id="KW-0012">Acyltransferase</keyword>
<evidence type="ECO:0000259" key="3">
    <source>
        <dbReference type="Pfam" id="PF19040"/>
    </source>
</evidence>
<comment type="caution">
    <text evidence="4">The sequence shown here is derived from an EMBL/GenBank/DDBJ whole genome shotgun (WGS) entry which is preliminary data.</text>
</comment>
<reference evidence="4 5" key="1">
    <citation type="submission" date="2019-08" db="EMBL/GenBank/DDBJ databases">
        <title>Bioinformatics analysis of the strain L3 and L5.</title>
        <authorList>
            <person name="Li X."/>
        </authorList>
    </citation>
    <scope>NUCLEOTIDE SEQUENCE [LARGE SCALE GENOMIC DNA]</scope>
    <source>
        <strain evidence="4 5">L3</strain>
    </source>
</reference>
<keyword evidence="1" id="KW-0472">Membrane</keyword>
<evidence type="ECO:0000313" key="4">
    <source>
        <dbReference type="EMBL" id="KAA0019339.1"/>
    </source>
</evidence>
<protein>
    <submittedName>
        <fullName evidence="4">Acyltransferase</fullName>
    </submittedName>
</protein>
<dbReference type="Pfam" id="PF01757">
    <property type="entry name" value="Acyl_transf_3"/>
    <property type="match status" value="1"/>
</dbReference>
<dbReference type="EMBL" id="VTPX01000003">
    <property type="protein sequence ID" value="KAA0019339.1"/>
    <property type="molecule type" value="Genomic_DNA"/>
</dbReference>
<organism evidence="4 5">
    <name type="scientific">Salinicola corii</name>
    <dbReference type="NCBI Taxonomy" id="2606937"/>
    <lineage>
        <taxon>Bacteria</taxon>
        <taxon>Pseudomonadati</taxon>
        <taxon>Pseudomonadota</taxon>
        <taxon>Gammaproteobacteria</taxon>
        <taxon>Oceanospirillales</taxon>
        <taxon>Halomonadaceae</taxon>
        <taxon>Salinicola</taxon>
    </lineage>
</organism>
<keyword evidence="1" id="KW-0812">Transmembrane</keyword>
<feature type="transmembrane region" description="Helical" evidence="1">
    <location>
        <begin position="34"/>
        <end position="52"/>
    </location>
</feature>
<name>A0A640WGE9_9GAMM</name>